<feature type="domain" description="Spermatogenesis-associated protein 20-like TRX" evidence="1">
    <location>
        <begin position="8"/>
        <end position="168"/>
    </location>
</feature>
<dbReference type="Pfam" id="PF03190">
    <property type="entry name" value="Thioredox_DsbH"/>
    <property type="match status" value="1"/>
</dbReference>
<protein>
    <recommendedName>
        <fullName evidence="1">Spermatogenesis-associated protein 20-like TRX domain-containing protein</fullName>
    </recommendedName>
</protein>
<dbReference type="Gene3D" id="3.40.30.10">
    <property type="entry name" value="Glutaredoxin"/>
    <property type="match status" value="1"/>
</dbReference>
<dbReference type="GO" id="GO:0005975">
    <property type="term" value="P:carbohydrate metabolic process"/>
    <property type="evidence" value="ECO:0007669"/>
    <property type="project" value="InterPro"/>
</dbReference>
<dbReference type="AlphaFoldDB" id="A0A8B4C119"/>
<evidence type="ECO:0000313" key="3">
    <source>
        <dbReference type="Proteomes" id="UP000184029"/>
    </source>
</evidence>
<comment type="caution">
    <text evidence="2">The sequence shown here is derived from an EMBL/GenBank/DDBJ whole genome shotgun (WGS) entry which is preliminary data.</text>
</comment>
<dbReference type="CDD" id="cd02955">
    <property type="entry name" value="SSP411"/>
    <property type="match status" value="1"/>
</dbReference>
<name>A0A8B4C119_HEYCO</name>
<dbReference type="GeneID" id="29813107"/>
<dbReference type="PANTHER" id="PTHR42899">
    <property type="entry name" value="SPERMATOGENESIS-ASSOCIATED PROTEIN 20"/>
    <property type="match status" value="1"/>
</dbReference>
<dbReference type="Proteomes" id="UP000184029">
    <property type="component" value="Unassembled WGS sequence"/>
</dbReference>
<dbReference type="InterPro" id="IPR024705">
    <property type="entry name" value="Ssp411"/>
</dbReference>
<evidence type="ECO:0000313" key="2">
    <source>
        <dbReference type="EMBL" id="SHF94693.1"/>
    </source>
</evidence>
<organism evidence="2 3">
    <name type="scientific">Heyndrickxia coagulans DSM 1 = ATCC 7050</name>
    <dbReference type="NCBI Taxonomy" id="1121088"/>
    <lineage>
        <taxon>Bacteria</taxon>
        <taxon>Bacillati</taxon>
        <taxon>Bacillota</taxon>
        <taxon>Bacilli</taxon>
        <taxon>Bacillales</taxon>
        <taxon>Bacillaceae</taxon>
        <taxon>Heyndrickxia</taxon>
    </lineage>
</organism>
<dbReference type="KEGG" id="bcoa:BF29_294"/>
<sequence length="689" mass="78868">MGENRPFNRLIHEKSPYLLQHARNPVDWYPWGEDAFAKAKRENKPVFVSIGYSTCHWCHVMERESFENEEVARILNEKFVAIKVDREERPDIDAIYMLVCQMMTGQGGWPLSVFLTPEKVPFYAGTYFPRESRYGMPGFKEVLHYLSQQYTENPDRIKDVGAQVKQALKASREKGGQTALTKETAGRAFQTYKQAFDPRYGGFGRAPKFPMPHSLVFLLMYAKFYENRDALAMATKTLDGLARGGIYDHIGYGFSRYSVDEKFLVPHFEKMLYDNALLALAYTDAFRMTKNARYKKITEEIIKYVLRDMAHPDGGFYSAEDADSEGEEGKFYVWTPKEVKDVLGEQLGTLFCQAYGITGQGNFEGKNIPNQITTHLETIAKKEGISPAALAEKLETARQSLFQHREKRVRPFRDDKILTAWNGLMIAALAKAGRVFYQPSYVQAAEKAVSFIRDNLIQNGRVMVRYRDGEVKNKGFIDEYAFLLWGYMELYESTFAPFYLAEAKRLAGNMIDLFWDGHGGGFFFSGNDDEPLLVRQKASYDGALPSGNSVAACQLLRLAKLTGDFTLEEKVQQMFQAFSKVIHDDPNAHAMMMQAVMYAQQATKEVVIVMDDETEKAVDFIRHIQENFHPEISFMAVKRREKKKLSKIAPFIEDYAMINGQPTIYVCENFSCNQPTNDFQTARDLLFKK</sequence>
<dbReference type="PIRSF" id="PIRSF006402">
    <property type="entry name" value="UCP006402_thioredoxin"/>
    <property type="match status" value="1"/>
</dbReference>
<dbReference type="PANTHER" id="PTHR42899:SF1">
    <property type="entry name" value="SPERMATOGENESIS-ASSOCIATED PROTEIN 20"/>
    <property type="match status" value="1"/>
</dbReference>
<dbReference type="EMBL" id="FQUB01000098">
    <property type="protein sequence ID" value="SHF94693.1"/>
    <property type="molecule type" value="Genomic_DNA"/>
</dbReference>
<dbReference type="SUPFAM" id="SSF48208">
    <property type="entry name" value="Six-hairpin glycosidases"/>
    <property type="match status" value="1"/>
</dbReference>
<accession>A0A8B4C119</accession>
<gene>
    <name evidence="2" type="ORF">SAMN02745208_02948</name>
</gene>
<dbReference type="Gene3D" id="1.50.10.10">
    <property type="match status" value="1"/>
</dbReference>
<dbReference type="InterPro" id="IPR008928">
    <property type="entry name" value="6-hairpin_glycosidase_sf"/>
</dbReference>
<reference evidence="2 3" key="1">
    <citation type="submission" date="2016-11" db="EMBL/GenBank/DDBJ databases">
        <authorList>
            <person name="Varghese N."/>
            <person name="Submissions S."/>
        </authorList>
    </citation>
    <scope>NUCLEOTIDE SEQUENCE [LARGE SCALE GENOMIC DNA]</scope>
    <source>
        <strain evidence="2 3">DSM 1</strain>
    </source>
</reference>
<dbReference type="SUPFAM" id="SSF52833">
    <property type="entry name" value="Thioredoxin-like"/>
    <property type="match status" value="1"/>
</dbReference>
<proteinExistence type="predicted"/>
<dbReference type="InterPro" id="IPR004879">
    <property type="entry name" value="Ssp411-like_TRX"/>
</dbReference>
<dbReference type="RefSeq" id="WP_029143004.1">
    <property type="nucleotide sequence ID" value="NZ_ALAS01000117.1"/>
</dbReference>
<dbReference type="InterPro" id="IPR012341">
    <property type="entry name" value="6hp_glycosidase-like_sf"/>
</dbReference>
<evidence type="ECO:0000259" key="1">
    <source>
        <dbReference type="Pfam" id="PF03190"/>
    </source>
</evidence>
<dbReference type="InterPro" id="IPR036249">
    <property type="entry name" value="Thioredoxin-like_sf"/>
</dbReference>